<dbReference type="Gene3D" id="3.40.50.10540">
    <property type="entry name" value="Crotonobetainyl-coa:carnitine coa-transferase, domain 1"/>
    <property type="match status" value="1"/>
</dbReference>
<evidence type="ECO:0000313" key="1">
    <source>
        <dbReference type="EMBL" id="MDT8333862.1"/>
    </source>
</evidence>
<dbReference type="SUPFAM" id="SSF89796">
    <property type="entry name" value="CoA-transferase family III (CaiB/BaiF)"/>
    <property type="match status" value="1"/>
</dbReference>
<gene>
    <name evidence="1" type="ORF">RQ831_22670</name>
</gene>
<dbReference type="PANTHER" id="PTHR48228">
    <property type="entry name" value="SUCCINYL-COA--D-CITRAMALATE COA-TRANSFERASE"/>
    <property type="match status" value="1"/>
</dbReference>
<accession>A0ABU3MLV1</accession>
<organism evidence="1 2">
    <name type="scientific">Roseomonas gilardii</name>
    <dbReference type="NCBI Taxonomy" id="257708"/>
    <lineage>
        <taxon>Bacteria</taxon>
        <taxon>Pseudomonadati</taxon>
        <taxon>Pseudomonadota</taxon>
        <taxon>Alphaproteobacteria</taxon>
        <taxon>Acetobacterales</taxon>
        <taxon>Roseomonadaceae</taxon>
        <taxon>Roseomonas</taxon>
    </lineage>
</organism>
<dbReference type="EMBL" id="JAVVDO010000082">
    <property type="protein sequence ID" value="MDT8333862.1"/>
    <property type="molecule type" value="Genomic_DNA"/>
</dbReference>
<sequence>MSSGPLCGIRVLEFGALGPVPFCAMMLADMGAEVIHLARPGAPRYARHDVTLRGRRILPIDLKCTENRAQVMDLVKGTNILLEGHRPGVMERLGLGPDVCLDANPRLIYGRMTGWGQKGPLAPTAGHDINYIALTGALDAIGSHGGPPVPPLNLVGDYGGGAMFLGFGVLCAFIEAQRSGHGQVVDAAMVDGAALLMSLFHGFMARGQWIAQRGGNHLDGGAPWYGTYETADGRYIAVGALEEPFWQELLAKLQIDAATLPRREDRSGWPIIRAKLEQAFRQRERDVWAEVFAQSDACVSPILNLDEVANHPHMAQRSSMIEVDGIMQPAPAPRFSRTPGKARPPIREDLTAANLLSEWSVRRRERSGV</sequence>
<dbReference type="InterPro" id="IPR044855">
    <property type="entry name" value="CoA-Trfase_III_dom3_sf"/>
</dbReference>
<dbReference type="Proteomes" id="UP001258945">
    <property type="component" value="Unassembled WGS sequence"/>
</dbReference>
<proteinExistence type="predicted"/>
<protein>
    <submittedName>
        <fullName evidence="1">CaiB/BaiF CoA-transferase family protein</fullName>
    </submittedName>
</protein>
<dbReference type="InterPro" id="IPR023606">
    <property type="entry name" value="CoA-Trfase_III_dom_1_sf"/>
</dbReference>
<dbReference type="Pfam" id="PF02515">
    <property type="entry name" value="CoA_transf_3"/>
    <property type="match status" value="1"/>
</dbReference>
<dbReference type="InterPro" id="IPR003673">
    <property type="entry name" value="CoA-Trfase_fam_III"/>
</dbReference>
<dbReference type="RefSeq" id="WP_075801133.1">
    <property type="nucleotide sequence ID" value="NZ_CP015587.1"/>
</dbReference>
<keyword evidence="2" id="KW-1185">Reference proteome</keyword>
<evidence type="ECO:0000313" key="2">
    <source>
        <dbReference type="Proteomes" id="UP001258945"/>
    </source>
</evidence>
<name>A0ABU3MLV1_9PROT</name>
<dbReference type="InterPro" id="IPR050509">
    <property type="entry name" value="CoA-transferase_III"/>
</dbReference>
<comment type="caution">
    <text evidence="1">The sequence shown here is derived from an EMBL/GenBank/DDBJ whole genome shotgun (WGS) entry which is preliminary data.</text>
</comment>
<dbReference type="PANTHER" id="PTHR48228:SF5">
    <property type="entry name" value="ALPHA-METHYLACYL-COA RACEMASE"/>
    <property type="match status" value="1"/>
</dbReference>
<dbReference type="Gene3D" id="3.30.1540.10">
    <property type="entry name" value="formyl-coa transferase, domain 3"/>
    <property type="match status" value="1"/>
</dbReference>
<reference evidence="1 2" key="1">
    <citation type="journal article" date="2019" name="Microb. Pathog.">
        <title>Comparison of VITEK 2, MALDI-TOF MS, 16S rRNA gene sequencing, and whole-genome sequencing for identification of Roseomonas mucosa.</title>
        <authorList>
            <person name="Rudolph W.W."/>
            <person name="Gunzer F."/>
            <person name="Trauth M."/>
            <person name="Bunk B."/>
            <person name="Bigge R."/>
            <person name="Schrottner P."/>
        </authorList>
    </citation>
    <scope>NUCLEOTIDE SEQUENCE [LARGE SCALE GENOMIC DNA]</scope>
    <source>
        <strain evidence="1 2">DSM 103800</strain>
    </source>
</reference>